<dbReference type="AlphaFoldDB" id="A0AAV0Z816"/>
<accession>A0AAV0Z816</accession>
<gene>
    <name evidence="1" type="ORF">VFH_I047240</name>
</gene>
<name>A0AAV0Z816_VICFA</name>
<keyword evidence="2" id="KW-1185">Reference proteome</keyword>
<dbReference type="EMBL" id="OX451735">
    <property type="protein sequence ID" value="CAI8592590.1"/>
    <property type="molecule type" value="Genomic_DNA"/>
</dbReference>
<reference evidence="1 2" key="1">
    <citation type="submission" date="2023-01" db="EMBL/GenBank/DDBJ databases">
        <authorList>
            <person name="Kreplak J."/>
        </authorList>
    </citation>
    <scope>NUCLEOTIDE SEQUENCE [LARGE SCALE GENOMIC DNA]</scope>
</reference>
<dbReference type="Proteomes" id="UP001157006">
    <property type="component" value="Chromosome 1S"/>
</dbReference>
<organism evidence="1 2">
    <name type="scientific">Vicia faba</name>
    <name type="common">Broad bean</name>
    <name type="synonym">Faba vulgaris</name>
    <dbReference type="NCBI Taxonomy" id="3906"/>
    <lineage>
        <taxon>Eukaryota</taxon>
        <taxon>Viridiplantae</taxon>
        <taxon>Streptophyta</taxon>
        <taxon>Embryophyta</taxon>
        <taxon>Tracheophyta</taxon>
        <taxon>Spermatophyta</taxon>
        <taxon>Magnoliopsida</taxon>
        <taxon>eudicotyledons</taxon>
        <taxon>Gunneridae</taxon>
        <taxon>Pentapetalae</taxon>
        <taxon>rosids</taxon>
        <taxon>fabids</taxon>
        <taxon>Fabales</taxon>
        <taxon>Fabaceae</taxon>
        <taxon>Papilionoideae</taxon>
        <taxon>50 kb inversion clade</taxon>
        <taxon>NPAAA clade</taxon>
        <taxon>Hologalegina</taxon>
        <taxon>IRL clade</taxon>
        <taxon>Fabeae</taxon>
        <taxon>Vicia</taxon>
    </lineage>
</organism>
<proteinExistence type="predicted"/>
<evidence type="ECO:0000313" key="2">
    <source>
        <dbReference type="Proteomes" id="UP001157006"/>
    </source>
</evidence>
<protein>
    <submittedName>
        <fullName evidence="1">Uncharacterized protein</fullName>
    </submittedName>
</protein>
<evidence type="ECO:0000313" key="1">
    <source>
        <dbReference type="EMBL" id="CAI8592590.1"/>
    </source>
</evidence>
<sequence>MQPLKIKLTVRLDPSIHATKPRNRTTTHRSSPLITENLMDPDLQLRPIIFGCNIQLADFLRLANGVFHRQMEFAIGRRCLPSLRSAISFYEEGNGVRHFPKGIRHCFAGNSIYIRSSFQTII</sequence>